<evidence type="ECO:0000256" key="3">
    <source>
        <dbReference type="ARBA" id="ARBA00022530"/>
    </source>
</evidence>
<organism evidence="9 10">
    <name type="scientific">Podarcis lilfordi</name>
    <name type="common">Lilford's wall lizard</name>
    <dbReference type="NCBI Taxonomy" id="74358"/>
    <lineage>
        <taxon>Eukaryota</taxon>
        <taxon>Metazoa</taxon>
        <taxon>Chordata</taxon>
        <taxon>Craniata</taxon>
        <taxon>Vertebrata</taxon>
        <taxon>Euteleostomi</taxon>
        <taxon>Lepidosauria</taxon>
        <taxon>Squamata</taxon>
        <taxon>Bifurcata</taxon>
        <taxon>Unidentata</taxon>
        <taxon>Episquamata</taxon>
        <taxon>Laterata</taxon>
        <taxon>Lacertibaenia</taxon>
        <taxon>Lacertidae</taxon>
        <taxon>Podarcis</taxon>
    </lineage>
</organism>
<feature type="region of interest" description="Disordered" evidence="6">
    <location>
        <begin position="34"/>
        <end position="55"/>
    </location>
</feature>
<comment type="subcellular location">
    <subcellularLocation>
        <location evidence="1">Secreted</location>
        <location evidence="1">Extracellular space</location>
        <location evidence="1">Extracellular matrix</location>
    </subcellularLocation>
</comment>
<feature type="compositionally biased region" description="Pro residues" evidence="6">
    <location>
        <begin position="322"/>
        <end position="334"/>
    </location>
</feature>
<feature type="domain" description="PLAC" evidence="8">
    <location>
        <begin position="1460"/>
        <end position="1497"/>
    </location>
</feature>
<dbReference type="InterPro" id="IPR045371">
    <property type="entry name" value="ADAMTS_CR_3"/>
</dbReference>
<dbReference type="InterPro" id="IPR036383">
    <property type="entry name" value="TSP1_rpt_sf"/>
</dbReference>
<keyword evidence="3" id="KW-0272">Extracellular matrix</keyword>
<dbReference type="PANTHER" id="PTHR13723">
    <property type="entry name" value="ADAMTS A DISINTEGRIN AND METALLOPROTEASE WITH THROMBOSPONDIN MOTIFS PROTEASE"/>
    <property type="match status" value="1"/>
</dbReference>
<evidence type="ECO:0000256" key="7">
    <source>
        <dbReference type="SAM" id="SignalP"/>
    </source>
</evidence>
<dbReference type="Proteomes" id="UP001178461">
    <property type="component" value="Chromosome 16"/>
</dbReference>
<dbReference type="GO" id="GO:0006508">
    <property type="term" value="P:proteolysis"/>
    <property type="evidence" value="ECO:0007669"/>
    <property type="project" value="TreeGrafter"/>
</dbReference>
<dbReference type="GO" id="GO:0030198">
    <property type="term" value="P:extracellular matrix organization"/>
    <property type="evidence" value="ECO:0007669"/>
    <property type="project" value="TreeGrafter"/>
</dbReference>
<feature type="region of interest" description="Disordered" evidence="6">
    <location>
        <begin position="1024"/>
        <end position="1104"/>
    </location>
</feature>
<evidence type="ECO:0000256" key="1">
    <source>
        <dbReference type="ARBA" id="ARBA00004498"/>
    </source>
</evidence>
<keyword evidence="2" id="KW-0964">Secreted</keyword>
<dbReference type="Pfam" id="PF08686">
    <property type="entry name" value="PLAC"/>
    <property type="match status" value="1"/>
</dbReference>
<feature type="compositionally biased region" description="Basic and acidic residues" evidence="6">
    <location>
        <begin position="354"/>
        <end position="370"/>
    </location>
</feature>
<evidence type="ECO:0000256" key="6">
    <source>
        <dbReference type="SAM" id="MobiDB-lite"/>
    </source>
</evidence>
<dbReference type="SMART" id="SM00209">
    <property type="entry name" value="TSP1"/>
    <property type="match status" value="7"/>
</dbReference>
<evidence type="ECO:0000256" key="2">
    <source>
        <dbReference type="ARBA" id="ARBA00022525"/>
    </source>
</evidence>
<dbReference type="InterPro" id="IPR010294">
    <property type="entry name" value="ADAMTS_spacer1"/>
</dbReference>
<gene>
    <name evidence="9" type="ORF">PODLI_1B018834</name>
</gene>
<dbReference type="PANTHER" id="PTHR13723:SF144">
    <property type="entry name" value="ADAMTS-LIKE PROTEIN 4"/>
    <property type="match status" value="1"/>
</dbReference>
<dbReference type="InterPro" id="IPR010909">
    <property type="entry name" value="PLAC"/>
</dbReference>
<dbReference type="GO" id="GO:0031012">
    <property type="term" value="C:extracellular matrix"/>
    <property type="evidence" value="ECO:0007669"/>
    <property type="project" value="TreeGrafter"/>
</dbReference>
<reference evidence="9" key="1">
    <citation type="submission" date="2022-12" db="EMBL/GenBank/DDBJ databases">
        <authorList>
            <person name="Alioto T."/>
            <person name="Alioto T."/>
            <person name="Gomez Garrido J."/>
        </authorList>
    </citation>
    <scope>NUCLEOTIDE SEQUENCE</scope>
</reference>
<keyword evidence="10" id="KW-1185">Reference proteome</keyword>
<feature type="compositionally biased region" description="Basic residues" evidence="6">
    <location>
        <begin position="641"/>
        <end position="653"/>
    </location>
</feature>
<keyword evidence="4 7" id="KW-0732">Signal</keyword>
<evidence type="ECO:0000313" key="10">
    <source>
        <dbReference type="Proteomes" id="UP001178461"/>
    </source>
</evidence>
<evidence type="ECO:0000256" key="4">
    <source>
        <dbReference type="ARBA" id="ARBA00022729"/>
    </source>
</evidence>
<proteinExistence type="predicted"/>
<feature type="chain" id="PRO_5041298293" evidence="7">
    <location>
        <begin position="34"/>
        <end position="1506"/>
    </location>
</feature>
<dbReference type="FunFam" id="2.20.100.10:FF:000005">
    <property type="entry name" value="ADAM metallopeptidase with thrombospondin type 1 motif 9"/>
    <property type="match status" value="1"/>
</dbReference>
<dbReference type="InterPro" id="IPR000884">
    <property type="entry name" value="TSP1_rpt"/>
</dbReference>
<protein>
    <submittedName>
        <fullName evidence="9">ADAMTS 4</fullName>
    </submittedName>
</protein>
<evidence type="ECO:0000256" key="5">
    <source>
        <dbReference type="ARBA" id="ARBA00022737"/>
    </source>
</evidence>
<feature type="signal peptide" evidence="7">
    <location>
        <begin position="1"/>
        <end position="33"/>
    </location>
</feature>
<dbReference type="PROSITE" id="PS50900">
    <property type="entry name" value="PLAC"/>
    <property type="match status" value="1"/>
</dbReference>
<dbReference type="PROSITE" id="PS50092">
    <property type="entry name" value="TSP1"/>
    <property type="match status" value="6"/>
</dbReference>
<dbReference type="Gene3D" id="2.20.100.10">
    <property type="entry name" value="Thrombospondin type-1 (TSP1) repeat"/>
    <property type="match status" value="7"/>
</dbReference>
<feature type="compositionally biased region" description="Low complexity" evidence="6">
    <location>
        <begin position="1053"/>
        <end position="1064"/>
    </location>
</feature>
<feature type="compositionally biased region" description="Pro residues" evidence="6">
    <location>
        <begin position="1089"/>
        <end position="1098"/>
    </location>
</feature>
<dbReference type="FunFam" id="2.20.100.10:FF:000039">
    <property type="entry name" value="thrombospondin type-1 domain-containing protein 4"/>
    <property type="match status" value="1"/>
</dbReference>
<name>A0AA35LMF4_9SAUR</name>
<dbReference type="InterPro" id="IPR050439">
    <property type="entry name" value="ADAMTS_ADAMTS-like"/>
</dbReference>
<dbReference type="FunFam" id="2.60.120.830:FF:000001">
    <property type="entry name" value="A disintegrin and metalloproteinase with thrombospondin motifs 1"/>
    <property type="match status" value="1"/>
</dbReference>
<dbReference type="EMBL" id="OX395143">
    <property type="protein sequence ID" value="CAI5798508.1"/>
    <property type="molecule type" value="Genomic_DNA"/>
</dbReference>
<dbReference type="Pfam" id="PF05986">
    <property type="entry name" value="ADAMTS_spacer1"/>
    <property type="match status" value="1"/>
</dbReference>
<dbReference type="Gene3D" id="2.60.120.830">
    <property type="match status" value="1"/>
</dbReference>
<feature type="compositionally biased region" description="Basic and acidic residues" evidence="6">
    <location>
        <begin position="477"/>
        <end position="577"/>
    </location>
</feature>
<dbReference type="Pfam" id="PF00090">
    <property type="entry name" value="TSP_1"/>
    <property type="match status" value="1"/>
</dbReference>
<sequence>MGSASHGQIGRFPLASISLTLSAMMLTASLCQAAEKVPRRRPRQATEDDGPGSRVPGLWSAWASWSACSQPCGLGVMERTRACQSPYQRVPWAGRPELAPQPLYPPQAHENRPASPYPGRPSYPLHTEGSARPGLPFRGSAVTLHGQAQPPRTPRLGPQNRHTRHQALPAEELPSRDAVAPQHGRRRDPAPAQEAGVHPPRPRGNQESRRNPNQPFRHSAAARTTVRDAIPLFKPLRRDSPEAGLSPDRPRHGGQGDGDRRSWAASPTPESPAARRSRVREAIKPGKYGYGKLPFALPLHTDVAEGAQPRFKRHHGSRGGEPPSPPPPPPPPPAKKQRRKAVRSSSREEEEQEETGREKRPLSSRAEPRTPLKPKQPLLADAAAQPHTQAGEGVKSHLGHSHSEVHGHMANGGGTADTEQPTEPGTATPQKSESSGEAEHRGNAAATSPGSHGKAHQPGGAIAPSGNQHLPESSAGPHEKHLPESSAGPHEKHLPESSARPHEERLPESSARPHEKHLPESSARPHEKHLPEFSARPHEARHSESSARPHEKQLPESSARSHEERLPESPARSHETPEVAESSTGGSIPTSDGGGEGGGHPTAAMTHSSSQRPSVAGSPLPHAQGELRLTHHVLRNNGSAAKRKGPGVGKSHRATPEPPRRPESSSVAQPDGAGHANRPPHGQSRSRNQRQNEHQAGGQGRRPSHSLFVDQPVAPRPAEPDIWLLHRGNPVQFHAGGQPGGVRPGGEVPQWNLYYPGTETFHCEGESKQFKACRQEPCPPDRPDPRAVQCAAYNNQEFMGRLYQWEPFTDVRGSQRCELNCRPIGYRFYVRHTEKVQDGTPCESSSQDICVAGQCLTPGCDGVLGSNRTLDSCGVCGGDHTTCKLVVGNFSDTDVPIGYHRILEIPAGATRIQVKEMTRSPNYLALRSHSGKSIINGNWAVNPPGRYEAAGTVFVYSRPGSDRREGESLTAEGPTTEPIDVYMIFQQDNPGVSYQFFLASVQPETPTPDLRSPVQDFGALTVVSSGNQMEPPPSHQRPVPADARNLSPARLPASSGQSGRSRAAAPPPPVSSGQSGRSPGTLQRNVRVPPLPPPPPPVQHGSDPLQDFYWRRIGNTDCSATCGKGFWQSVYQCISRVTQEEVGEEKCHLIPKPIVSEEACNTEPCPAYWEAGEWSACSKSCGLGTQHRQVLCRQIYANRSTMVHPQRCAQLEKPNATQACQVQVCSRWEVRTNWSSCSVLCGTGHRTRHVRCVSNHGDLLRDSDCPVNHRPKTSEVCDMGPCVRTWFYSDWSNTCSAECGTGIQRRSVVCLSSAANGQVEENCAGTKPADMRACNGGPCQRVNRWYTGPWSPCSSDCSTGTQRRDLICVSKLGAEFNVTDASDCAHLEKPPSLQPCVGTSCEARWFSTAWSSCSRSCVGGVQVREVQCLTQNKTLSNLCPPDLKPIKKRPCNVQPCLLDLDENCRDKYHNCPVIVQARLCVYSYYKAVCCASCTHALERRHAGPSR</sequence>
<feature type="compositionally biased region" description="Low complexity" evidence="6">
    <location>
        <begin position="1071"/>
        <end position="1080"/>
    </location>
</feature>
<keyword evidence="5" id="KW-0677">Repeat</keyword>
<dbReference type="GO" id="GO:0004222">
    <property type="term" value="F:metalloendopeptidase activity"/>
    <property type="evidence" value="ECO:0007669"/>
    <property type="project" value="TreeGrafter"/>
</dbReference>
<feature type="compositionally biased region" description="Low complexity" evidence="6">
    <location>
        <begin position="582"/>
        <end position="591"/>
    </location>
</feature>
<dbReference type="SUPFAM" id="SSF82895">
    <property type="entry name" value="TSP-1 type 1 repeat"/>
    <property type="match status" value="6"/>
</dbReference>
<accession>A0AA35LMF4</accession>
<dbReference type="Pfam" id="PF19030">
    <property type="entry name" value="TSP1_ADAMTS"/>
    <property type="match status" value="6"/>
</dbReference>
<evidence type="ECO:0000313" key="9">
    <source>
        <dbReference type="EMBL" id="CAI5798508.1"/>
    </source>
</evidence>
<evidence type="ECO:0000259" key="8">
    <source>
        <dbReference type="PROSITE" id="PS50900"/>
    </source>
</evidence>
<feature type="compositionally biased region" description="Basic and acidic residues" evidence="6">
    <location>
        <begin position="654"/>
        <end position="663"/>
    </location>
</feature>
<feature type="region of interest" description="Disordered" evidence="6">
    <location>
        <begin position="98"/>
        <end position="714"/>
    </location>
</feature>
<dbReference type="Pfam" id="PF19236">
    <property type="entry name" value="ADAMTS_CR_3"/>
    <property type="match status" value="1"/>
</dbReference>
<feature type="compositionally biased region" description="Polar residues" evidence="6">
    <location>
        <begin position="417"/>
        <end position="435"/>
    </location>
</feature>